<sequence>MLNLLLILFVVLSLGYIVCQLAERKDSRSHLINPSMFRNPYSLEAPVHNTELSTMQHYCNRRGLKLNEARYGNGGLTRDEVSKLDIGFTPILKS</sequence>
<dbReference type="EMBL" id="JASHID010000002">
    <property type="protein sequence ID" value="MDI9863479.1"/>
    <property type="molecule type" value="Genomic_DNA"/>
</dbReference>
<keyword evidence="2" id="KW-1185">Reference proteome</keyword>
<reference evidence="1 2" key="1">
    <citation type="submission" date="2023-05" db="EMBL/GenBank/DDBJ databases">
        <title>Novel species of genus Flectobacillus isolated from stream in China.</title>
        <authorList>
            <person name="Lu H."/>
        </authorList>
    </citation>
    <scope>NUCLEOTIDE SEQUENCE [LARGE SCALE GENOMIC DNA]</scope>
    <source>
        <strain evidence="1 2">DC10W</strain>
    </source>
</reference>
<accession>A0ABT6YIS3</accession>
<name>A0ABT6YIS3_9BACT</name>
<evidence type="ECO:0000313" key="2">
    <source>
        <dbReference type="Proteomes" id="UP001236569"/>
    </source>
</evidence>
<gene>
    <name evidence="1" type="ORF">QM480_04040</name>
</gene>
<evidence type="ECO:0000313" key="1">
    <source>
        <dbReference type="EMBL" id="MDI9863479.1"/>
    </source>
</evidence>
<dbReference type="Proteomes" id="UP001236569">
    <property type="component" value="Unassembled WGS sequence"/>
</dbReference>
<comment type="caution">
    <text evidence="1">The sequence shown here is derived from an EMBL/GenBank/DDBJ whole genome shotgun (WGS) entry which is preliminary data.</text>
</comment>
<organism evidence="1 2">
    <name type="scientific">Flectobacillus longus</name>
    <dbReference type="NCBI Taxonomy" id="2984207"/>
    <lineage>
        <taxon>Bacteria</taxon>
        <taxon>Pseudomonadati</taxon>
        <taxon>Bacteroidota</taxon>
        <taxon>Cytophagia</taxon>
        <taxon>Cytophagales</taxon>
        <taxon>Flectobacillaceae</taxon>
        <taxon>Flectobacillus</taxon>
    </lineage>
</organism>
<proteinExistence type="predicted"/>
<protein>
    <submittedName>
        <fullName evidence="1">Uncharacterized protein</fullName>
    </submittedName>
</protein>
<dbReference type="RefSeq" id="WP_283368775.1">
    <property type="nucleotide sequence ID" value="NZ_JASHID010000002.1"/>
</dbReference>